<proteinExistence type="predicted"/>
<evidence type="ECO:0000313" key="1">
    <source>
        <dbReference type="EMBL" id="KAJ8683632.1"/>
    </source>
</evidence>
<accession>A0ACC2PJU8</accession>
<name>A0ACC2PJU8_9HYME</name>
<reference evidence="1" key="1">
    <citation type="submission" date="2023-04" db="EMBL/GenBank/DDBJ databases">
        <title>A chromosome-level genome assembly of the parasitoid wasp Eretmocerus hayati.</title>
        <authorList>
            <person name="Zhong Y."/>
            <person name="Liu S."/>
            <person name="Liu Y."/>
        </authorList>
    </citation>
    <scope>NUCLEOTIDE SEQUENCE</scope>
    <source>
        <strain evidence="1">ZJU_SS_LIU_2023</strain>
    </source>
</reference>
<organism evidence="1 2">
    <name type="scientific">Eretmocerus hayati</name>
    <dbReference type="NCBI Taxonomy" id="131215"/>
    <lineage>
        <taxon>Eukaryota</taxon>
        <taxon>Metazoa</taxon>
        <taxon>Ecdysozoa</taxon>
        <taxon>Arthropoda</taxon>
        <taxon>Hexapoda</taxon>
        <taxon>Insecta</taxon>
        <taxon>Pterygota</taxon>
        <taxon>Neoptera</taxon>
        <taxon>Endopterygota</taxon>
        <taxon>Hymenoptera</taxon>
        <taxon>Apocrita</taxon>
        <taxon>Proctotrupomorpha</taxon>
        <taxon>Chalcidoidea</taxon>
        <taxon>Aphelinidae</taxon>
        <taxon>Aphelininae</taxon>
        <taxon>Eretmocerus</taxon>
    </lineage>
</organism>
<comment type="caution">
    <text evidence="1">The sequence shown here is derived from an EMBL/GenBank/DDBJ whole genome shotgun (WGS) entry which is preliminary data.</text>
</comment>
<protein>
    <submittedName>
        <fullName evidence="1">Uncharacterized protein</fullName>
    </submittedName>
</protein>
<evidence type="ECO:0000313" key="2">
    <source>
        <dbReference type="Proteomes" id="UP001239111"/>
    </source>
</evidence>
<dbReference type="Proteomes" id="UP001239111">
    <property type="component" value="Chromosome 1"/>
</dbReference>
<gene>
    <name evidence="1" type="ORF">QAD02_019424</name>
</gene>
<dbReference type="EMBL" id="CM056741">
    <property type="protein sequence ID" value="KAJ8683632.1"/>
    <property type="molecule type" value="Genomic_DNA"/>
</dbReference>
<sequence>MMLKKAITKSGRKILKAIKNVSASRLAKKQQHLQQTQSQRAEQQQQLAKFTHETRDYYNLENQKQHHLAVDSVNVYYMLSEDGQSLIPYERCYLCCCHCDERDENQRNENLENEMLRPEEDFVTCSTPTTFEFFDQPMIIEESHRSNNLLVDGVV</sequence>
<keyword evidence="2" id="KW-1185">Reference proteome</keyword>